<dbReference type="RefSeq" id="WP_013783723.1">
    <property type="nucleotide sequence ID" value="NC_015554.1"/>
</dbReference>
<keyword evidence="2" id="KW-1185">Reference proteome</keyword>
<sequence>MGLTQHIKLQDKVTKEQASLFLDDLCSELQFEKRTEKWIVRSMQGKRMIFEIVVTDCGFYTHRSGDYFEFLGFLIEQLTEKFGTIWIEDV</sequence>
<dbReference type="AlphaFoldDB" id="F5ZCN4"/>
<reference evidence="1 2" key="1">
    <citation type="journal article" date="2011" name="J. Bacteriol.">
        <title>Complete genome sequence of the polycyclic aromatic hydrocarbon-degrading bacterium Alteromonas sp. strain SN2.</title>
        <authorList>
            <person name="Jin H.M."/>
            <person name="Jeong H."/>
            <person name="Moon E.J."/>
            <person name="Math R.K."/>
            <person name="Lee K."/>
            <person name="Kim H.J."/>
            <person name="Jeon C.O."/>
            <person name="Oh T.K."/>
            <person name="Kim J.F."/>
        </authorList>
    </citation>
    <scope>NUCLEOTIDE SEQUENCE [LARGE SCALE GENOMIC DNA]</scope>
    <source>
        <strain evidence="2">JCM 17741 / KACC 18427 / KCTC 11700BP / SN2</strain>
    </source>
</reference>
<accession>F5ZCN4</accession>
<dbReference type="Proteomes" id="UP000000683">
    <property type="component" value="Chromosome"/>
</dbReference>
<dbReference type="KEGG" id="alt:ambt_06230"/>
<evidence type="ECO:0000313" key="1">
    <source>
        <dbReference type="EMBL" id="AEF02783.1"/>
    </source>
</evidence>
<protein>
    <submittedName>
        <fullName evidence="1">Uncharacterized protein</fullName>
    </submittedName>
</protein>
<proteinExistence type="predicted"/>
<dbReference type="EMBL" id="CP002339">
    <property type="protein sequence ID" value="AEF02783.1"/>
    <property type="molecule type" value="Genomic_DNA"/>
</dbReference>
<evidence type="ECO:0000313" key="2">
    <source>
        <dbReference type="Proteomes" id="UP000000683"/>
    </source>
</evidence>
<dbReference type="HOGENOM" id="CLU_2434384_0_0_6"/>
<dbReference type="OrthoDB" id="7065903at2"/>
<gene>
    <name evidence="1" type="ordered locus">ambt_06230</name>
</gene>
<organism evidence="1 2">
    <name type="scientific">Alteromonas naphthalenivorans</name>
    <dbReference type="NCBI Taxonomy" id="715451"/>
    <lineage>
        <taxon>Bacteria</taxon>
        <taxon>Pseudomonadati</taxon>
        <taxon>Pseudomonadota</taxon>
        <taxon>Gammaproteobacteria</taxon>
        <taxon>Alteromonadales</taxon>
        <taxon>Alteromonadaceae</taxon>
        <taxon>Alteromonas/Salinimonas group</taxon>
        <taxon>Alteromonas</taxon>
    </lineage>
</organism>
<name>F5ZCN4_ALTNA</name>